<dbReference type="InterPro" id="IPR030390">
    <property type="entry name" value="MeTrfase_TrmA_AS"/>
</dbReference>
<keyword evidence="2 4" id="KW-0808">Transferase</keyword>
<dbReference type="SUPFAM" id="SSF53335">
    <property type="entry name" value="S-adenosyl-L-methionine-dependent methyltransferases"/>
    <property type="match status" value="1"/>
</dbReference>
<dbReference type="GO" id="GO:0070041">
    <property type="term" value="F:rRNA (uridine-C5-)-methyltransferase activity"/>
    <property type="evidence" value="ECO:0007669"/>
    <property type="project" value="TreeGrafter"/>
</dbReference>
<dbReference type="FunFam" id="2.40.50.1070:FF:000003">
    <property type="entry name" value="23S rRNA (Uracil-5-)-methyltransferase RumA"/>
    <property type="match status" value="1"/>
</dbReference>
<proteinExistence type="inferred from homology"/>
<dbReference type="Gene3D" id="2.40.50.1070">
    <property type="match status" value="1"/>
</dbReference>
<dbReference type="PROSITE" id="PS50926">
    <property type="entry name" value="TRAM"/>
    <property type="match status" value="1"/>
</dbReference>
<dbReference type="InterPro" id="IPR012340">
    <property type="entry name" value="NA-bd_OB-fold"/>
</dbReference>
<dbReference type="InterPro" id="IPR029063">
    <property type="entry name" value="SAM-dependent_MTases_sf"/>
</dbReference>
<dbReference type="AlphaFoldDB" id="A0A401UQW3"/>
<accession>A0A401UQW3</accession>
<evidence type="ECO:0000256" key="5">
    <source>
        <dbReference type="PROSITE-ProRule" id="PRU10015"/>
    </source>
</evidence>
<comment type="caution">
    <text evidence="7">The sequence shown here is derived from an EMBL/GenBank/DDBJ whole genome shotgun (WGS) entry which is preliminary data.</text>
</comment>
<organism evidence="7 8">
    <name type="scientific">Clostridium tagluense</name>
    <dbReference type="NCBI Taxonomy" id="360422"/>
    <lineage>
        <taxon>Bacteria</taxon>
        <taxon>Bacillati</taxon>
        <taxon>Bacillota</taxon>
        <taxon>Clostridia</taxon>
        <taxon>Eubacteriales</taxon>
        <taxon>Clostridiaceae</taxon>
        <taxon>Clostridium</taxon>
    </lineage>
</organism>
<dbReference type="PROSITE" id="PS01230">
    <property type="entry name" value="TRMA_1"/>
    <property type="match status" value="1"/>
</dbReference>
<dbReference type="SUPFAM" id="SSF50249">
    <property type="entry name" value="Nucleic acid-binding proteins"/>
    <property type="match status" value="1"/>
</dbReference>
<dbReference type="GO" id="GO:0070475">
    <property type="term" value="P:rRNA base methylation"/>
    <property type="evidence" value="ECO:0007669"/>
    <property type="project" value="TreeGrafter"/>
</dbReference>
<comment type="similarity">
    <text evidence="4">Belongs to the class I-like SAM-binding methyltransferase superfamily. RNA M5U methyltransferase family.</text>
</comment>
<dbReference type="Pfam" id="PF01938">
    <property type="entry name" value="TRAM"/>
    <property type="match status" value="1"/>
</dbReference>
<feature type="binding site" evidence="4">
    <location>
        <position position="393"/>
    </location>
    <ligand>
        <name>S-adenosyl-L-methionine</name>
        <dbReference type="ChEBI" id="CHEBI:59789"/>
    </ligand>
</feature>
<name>A0A401UQW3_9CLOT</name>
<keyword evidence="3 4" id="KW-0949">S-adenosyl-L-methionine</keyword>
<evidence type="ECO:0000256" key="3">
    <source>
        <dbReference type="ARBA" id="ARBA00022691"/>
    </source>
</evidence>
<evidence type="ECO:0000256" key="2">
    <source>
        <dbReference type="ARBA" id="ARBA00022679"/>
    </source>
</evidence>
<keyword evidence="1 4" id="KW-0489">Methyltransferase</keyword>
<evidence type="ECO:0000313" key="8">
    <source>
        <dbReference type="Proteomes" id="UP000287872"/>
    </source>
</evidence>
<evidence type="ECO:0000313" key="7">
    <source>
        <dbReference type="EMBL" id="GCD11925.1"/>
    </source>
</evidence>
<dbReference type="Gene3D" id="2.40.50.140">
    <property type="entry name" value="Nucleic acid-binding proteins"/>
    <property type="match status" value="1"/>
</dbReference>
<reference evidence="7 8" key="1">
    <citation type="submission" date="2018-11" db="EMBL/GenBank/DDBJ databases">
        <title>Genome sequencing and assembly of Clostridium tagluense strain A121.</title>
        <authorList>
            <person name="Murakami T."/>
            <person name="Segawa T."/>
            <person name="Shcherbakova V.A."/>
            <person name="Mori H."/>
            <person name="Yoshimura Y."/>
        </authorList>
    </citation>
    <scope>NUCLEOTIDE SEQUENCE [LARGE SCALE GENOMIC DNA]</scope>
    <source>
        <strain evidence="7 8">A121</strain>
    </source>
</reference>
<feature type="active site" description="Nucleophile" evidence="4">
    <location>
        <position position="420"/>
    </location>
</feature>
<dbReference type="EMBL" id="BHYK01000023">
    <property type="protein sequence ID" value="GCD11925.1"/>
    <property type="molecule type" value="Genomic_DNA"/>
</dbReference>
<evidence type="ECO:0000256" key="4">
    <source>
        <dbReference type="PROSITE-ProRule" id="PRU01024"/>
    </source>
</evidence>
<evidence type="ECO:0000259" key="6">
    <source>
        <dbReference type="PROSITE" id="PS50926"/>
    </source>
</evidence>
<feature type="active site" evidence="5">
    <location>
        <position position="420"/>
    </location>
</feature>
<feature type="binding site" evidence="4">
    <location>
        <position position="345"/>
    </location>
    <ligand>
        <name>S-adenosyl-L-methionine</name>
        <dbReference type="ChEBI" id="CHEBI:59789"/>
    </ligand>
</feature>
<gene>
    <name evidence="7" type="ORF">Ctaglu_35480</name>
</gene>
<sequence length="463" mass="51645">MKSNKKFDNYIIPVKKNEDYIMTIDNMGYEGEGVGKIDNFTVFVAGAILGEKVKIKIVKISKNFAFGKLLEIIESSSSRIEPVCSIYKNCGGCNLQHIDYTGQLDFKTNRVIQVINRIGKLEDVIVHPTLGMEKPYNYRNKVQLPVSNKNGTIDIGFYAARSHDIINMETCHIQDKVADVVVKLTKQWMKEYNIQSYNEENHKGLLRHIMIRKGFKTGEVMVVLVTNGKNIPYKEEFIATMTKKIQGLVSVVQNINSEKTNVILGAKCVTLWGKDTITDYIGEFKFEVSPLSFFQVNSIQTEKLYSKALEYANLSGGEVVLDAYCGTGTISLFLSQKAKKVYGVEIVPEAIENAIINAKENKVNNTEFIVGEAESAIPKLISLGVQADVVVVDPPRKGCDKTLLEAISSMGPRTIVYVSCDPGTLARDLGILDELGYKTLEIQPVDMFPQTAHVECVARIEKK</sequence>
<protein>
    <submittedName>
        <fullName evidence="7">Putative RNA methyltransferase</fullName>
    </submittedName>
</protein>
<dbReference type="InterPro" id="IPR002792">
    <property type="entry name" value="TRAM_dom"/>
</dbReference>
<dbReference type="OrthoDB" id="9804590at2"/>
<dbReference type="CDD" id="cd02440">
    <property type="entry name" value="AdoMet_MTases"/>
    <property type="match status" value="1"/>
</dbReference>
<dbReference type="InterPro" id="IPR010280">
    <property type="entry name" value="U5_MeTrfase_fam"/>
</dbReference>
<dbReference type="FunFam" id="3.40.50.150:FF:000009">
    <property type="entry name" value="23S rRNA (Uracil(1939)-C(5))-methyltransferase RlmD"/>
    <property type="match status" value="1"/>
</dbReference>
<dbReference type="Proteomes" id="UP000287872">
    <property type="component" value="Unassembled WGS sequence"/>
</dbReference>
<dbReference type="InterPro" id="IPR030391">
    <property type="entry name" value="MeTrfase_TrmA_CS"/>
</dbReference>
<keyword evidence="8" id="KW-1185">Reference proteome</keyword>
<feature type="binding site" evidence="4">
    <location>
        <position position="324"/>
    </location>
    <ligand>
        <name>S-adenosyl-L-methionine</name>
        <dbReference type="ChEBI" id="CHEBI:59789"/>
    </ligand>
</feature>
<dbReference type="Pfam" id="PF05958">
    <property type="entry name" value="tRNA_U5-meth_tr"/>
    <property type="match status" value="1"/>
</dbReference>
<dbReference type="PROSITE" id="PS01231">
    <property type="entry name" value="TRMA_2"/>
    <property type="match status" value="1"/>
</dbReference>
<feature type="binding site" evidence="4">
    <location>
        <position position="295"/>
    </location>
    <ligand>
        <name>S-adenosyl-L-methionine</name>
        <dbReference type="ChEBI" id="CHEBI:59789"/>
    </ligand>
</feature>
<dbReference type="PROSITE" id="PS51687">
    <property type="entry name" value="SAM_MT_RNA_M5U"/>
    <property type="match status" value="1"/>
</dbReference>
<dbReference type="RefSeq" id="WP_125004157.1">
    <property type="nucleotide sequence ID" value="NZ_BHYK01000023.1"/>
</dbReference>
<dbReference type="PANTHER" id="PTHR11061">
    <property type="entry name" value="RNA M5U METHYLTRANSFERASE"/>
    <property type="match status" value="1"/>
</dbReference>
<dbReference type="Gene3D" id="3.40.50.150">
    <property type="entry name" value="Vaccinia Virus protein VP39"/>
    <property type="match status" value="1"/>
</dbReference>
<evidence type="ECO:0000256" key="1">
    <source>
        <dbReference type="ARBA" id="ARBA00022603"/>
    </source>
</evidence>
<feature type="domain" description="TRAM" evidence="6">
    <location>
        <begin position="13"/>
        <end position="71"/>
    </location>
</feature>
<dbReference type="FunFam" id="2.40.50.140:FF:000097">
    <property type="entry name" value="23S rRNA (uracil(1939)-C(5))-methyltransferase RlmD"/>
    <property type="match status" value="1"/>
</dbReference>
<dbReference type="PANTHER" id="PTHR11061:SF30">
    <property type="entry name" value="TRNA (URACIL(54)-C(5))-METHYLTRANSFERASE"/>
    <property type="match status" value="1"/>
</dbReference>
<dbReference type="NCBIfam" id="TIGR00479">
    <property type="entry name" value="rumA"/>
    <property type="match status" value="1"/>
</dbReference>